<dbReference type="PANTHER" id="PTHR33546:SF1">
    <property type="entry name" value="LARGE, MULTIFUNCTIONAL SECRETED PROTEIN"/>
    <property type="match status" value="1"/>
</dbReference>
<evidence type="ECO:0000256" key="1">
    <source>
        <dbReference type="ARBA" id="ARBA00022617"/>
    </source>
</evidence>
<keyword evidence="1 4" id="KW-0349">Heme</keyword>
<evidence type="ECO:0000256" key="4">
    <source>
        <dbReference type="PROSITE-ProRule" id="PRU00433"/>
    </source>
</evidence>
<evidence type="ECO:0000313" key="8">
    <source>
        <dbReference type="Proteomes" id="UP000617628"/>
    </source>
</evidence>
<dbReference type="InterPro" id="IPR011989">
    <property type="entry name" value="ARM-like"/>
</dbReference>
<dbReference type="GO" id="GO:0046872">
    <property type="term" value="F:metal ion binding"/>
    <property type="evidence" value="ECO:0007669"/>
    <property type="project" value="UniProtKB-KW"/>
</dbReference>
<dbReference type="SUPFAM" id="SSF46626">
    <property type="entry name" value="Cytochrome c"/>
    <property type="match status" value="1"/>
</dbReference>
<dbReference type="Proteomes" id="UP000617628">
    <property type="component" value="Unassembled WGS sequence"/>
</dbReference>
<dbReference type="GO" id="GO:0020037">
    <property type="term" value="F:heme binding"/>
    <property type="evidence" value="ECO:0007669"/>
    <property type="project" value="InterPro"/>
</dbReference>
<comment type="caution">
    <text evidence="7">The sequence shown here is derived from an EMBL/GenBank/DDBJ whole genome shotgun (WGS) entry which is preliminary data.</text>
</comment>
<dbReference type="PANTHER" id="PTHR33546">
    <property type="entry name" value="LARGE, MULTIFUNCTIONAL SECRETED PROTEIN-RELATED"/>
    <property type="match status" value="1"/>
</dbReference>
<keyword evidence="2 4" id="KW-0479">Metal-binding</keyword>
<dbReference type="InterPro" id="IPR055557">
    <property type="entry name" value="DUF7133"/>
</dbReference>
<dbReference type="InterPro" id="IPR036909">
    <property type="entry name" value="Cyt_c-like_dom_sf"/>
</dbReference>
<feature type="signal peptide" evidence="5">
    <location>
        <begin position="1"/>
        <end position="29"/>
    </location>
</feature>
<dbReference type="SUPFAM" id="SSF48371">
    <property type="entry name" value="ARM repeat"/>
    <property type="match status" value="1"/>
</dbReference>
<accession>A0A934RUB2</accession>
<dbReference type="Gene3D" id="2.120.10.30">
    <property type="entry name" value="TolB, C-terminal domain"/>
    <property type="match status" value="1"/>
</dbReference>
<dbReference type="InterPro" id="IPR016024">
    <property type="entry name" value="ARM-type_fold"/>
</dbReference>
<evidence type="ECO:0000256" key="5">
    <source>
        <dbReference type="SAM" id="SignalP"/>
    </source>
</evidence>
<name>A0A934RUB2_9BACT</name>
<dbReference type="EMBL" id="JAENIL010000010">
    <property type="protein sequence ID" value="MBK1876551.1"/>
    <property type="molecule type" value="Genomic_DNA"/>
</dbReference>
<feature type="domain" description="Cytochrome c" evidence="6">
    <location>
        <begin position="725"/>
        <end position="817"/>
    </location>
</feature>
<dbReference type="InterPro" id="IPR011041">
    <property type="entry name" value="Quinoprot_gluc/sorb_DH_b-prop"/>
</dbReference>
<evidence type="ECO:0000256" key="2">
    <source>
        <dbReference type="ARBA" id="ARBA00022723"/>
    </source>
</evidence>
<sequence>MTRYPKHSFYAATLAATLACLPQILLAQAGDKRDEPGQVQEEVWKTMDVPPAPILSPEEAMESFEIEAGYSLELVAAEPLVNDPVAVTWDEHGRLWVAEMWAFMPDVDGTGEDQPVSRVVVLEDLDNDGQMDRSTVFLDKLVLPRAVAIVEDGVLIADPPNLYFCKDTDGDLVSDEKTIVAPYAVKGNVEHAENGLLRGIDNWYYNAKSNRRFKFENGQITFEDTHFRGQWGITQDDYGRLYYTTNSFYLYGDTIPWENVSKHPGHKPTAGFRTPVVPDQSVFTNRINPGLNRAYRENWLRPDFRMKKTDAISAPAIARGHRYPEDAQGNALVPEPGGNVVSRFQLANEELEIHGTKQLHDGSKWGEIEFIASTDERFRPVATALGPDGFMYVVDMYRGILQHKAFLTTFLRKQIIERGLDNPVGLGRIYRIVHESDDSSRAAPKLADLTSAQLAEKLDSDNGWERDTAQRLLVESRSISKEATDILIRQTASANTVTRLHALWTLEGLGLISEEILTTAFETGDEFVQAHVLRISEPLLPQANAQQNELWQSYMQALSSDSKRIRLQAVHLLGRVENASVTQHAIANLPESDLTDPYFLDALVSTLHQHETSILELAESAPNSDRYKQLLSLLVQAVFKAGYTDTALHFAAVANQQQTPAPITEAITQGFLNAMEAKNVTPLEIASKPQSFVDEESPIYAAFTWEGKIDPNAVVAYQYSDEELASINRGKPLYENLCGICHQANGEGHPSLAPELVGVDWVTGDKRRLALVVGQGLYGPIEVGDTLWSAAMPAHGKHASLKGEAFNDVLNYIRSAWGNNASPFEPGEARGYLEEQKDRTEPWIAEEFEDL</sequence>
<protein>
    <recommendedName>
        <fullName evidence="6">Cytochrome c domain-containing protein</fullName>
    </recommendedName>
</protein>
<dbReference type="Gene3D" id="1.25.10.10">
    <property type="entry name" value="Leucine-rich Repeat Variant"/>
    <property type="match status" value="1"/>
</dbReference>
<dbReference type="Pfam" id="PF23500">
    <property type="entry name" value="DUF7133"/>
    <property type="match status" value="1"/>
</dbReference>
<evidence type="ECO:0000256" key="3">
    <source>
        <dbReference type="ARBA" id="ARBA00023004"/>
    </source>
</evidence>
<dbReference type="Pfam" id="PF00034">
    <property type="entry name" value="Cytochrom_C"/>
    <property type="match status" value="1"/>
</dbReference>
<gene>
    <name evidence="7" type="ORF">JIN87_06710</name>
</gene>
<dbReference type="PROSITE" id="PS51007">
    <property type="entry name" value="CYTC"/>
    <property type="match status" value="1"/>
</dbReference>
<keyword evidence="3 4" id="KW-0408">Iron</keyword>
<dbReference type="GO" id="GO:0009055">
    <property type="term" value="F:electron transfer activity"/>
    <property type="evidence" value="ECO:0007669"/>
    <property type="project" value="InterPro"/>
</dbReference>
<dbReference type="RefSeq" id="WP_200354767.1">
    <property type="nucleotide sequence ID" value="NZ_JAENIL010000010.1"/>
</dbReference>
<evidence type="ECO:0000313" key="7">
    <source>
        <dbReference type="EMBL" id="MBK1876551.1"/>
    </source>
</evidence>
<evidence type="ECO:0000259" key="6">
    <source>
        <dbReference type="PROSITE" id="PS51007"/>
    </source>
</evidence>
<dbReference type="Gene3D" id="1.10.760.10">
    <property type="entry name" value="Cytochrome c-like domain"/>
    <property type="match status" value="1"/>
</dbReference>
<dbReference type="SUPFAM" id="SSF50952">
    <property type="entry name" value="Soluble quinoprotein glucose dehydrogenase"/>
    <property type="match status" value="1"/>
</dbReference>
<feature type="chain" id="PRO_5037688756" description="Cytochrome c domain-containing protein" evidence="5">
    <location>
        <begin position="30"/>
        <end position="851"/>
    </location>
</feature>
<reference evidence="7" key="1">
    <citation type="submission" date="2021-01" db="EMBL/GenBank/DDBJ databases">
        <title>Modified the classification status of verrucomicrobia.</title>
        <authorList>
            <person name="Feng X."/>
        </authorList>
    </citation>
    <scope>NUCLEOTIDE SEQUENCE</scope>
    <source>
        <strain evidence="7">KCTC 13126</strain>
    </source>
</reference>
<proteinExistence type="predicted"/>
<dbReference type="InterPro" id="IPR011042">
    <property type="entry name" value="6-blade_b-propeller_TolB-like"/>
</dbReference>
<organism evidence="7 8">
    <name type="scientific">Pelagicoccus mobilis</name>
    <dbReference type="NCBI Taxonomy" id="415221"/>
    <lineage>
        <taxon>Bacteria</taxon>
        <taxon>Pseudomonadati</taxon>
        <taxon>Verrucomicrobiota</taxon>
        <taxon>Opitutia</taxon>
        <taxon>Puniceicoccales</taxon>
        <taxon>Pelagicoccaceae</taxon>
        <taxon>Pelagicoccus</taxon>
    </lineage>
</organism>
<dbReference type="AlphaFoldDB" id="A0A934RUB2"/>
<dbReference type="InterPro" id="IPR009056">
    <property type="entry name" value="Cyt_c-like_dom"/>
</dbReference>
<keyword evidence="8" id="KW-1185">Reference proteome</keyword>
<dbReference type="PROSITE" id="PS51257">
    <property type="entry name" value="PROKAR_LIPOPROTEIN"/>
    <property type="match status" value="1"/>
</dbReference>
<keyword evidence="5" id="KW-0732">Signal</keyword>